<proteinExistence type="predicted"/>
<protein>
    <recommendedName>
        <fullName evidence="3">Fission protein ELM1</fullName>
    </recommendedName>
</protein>
<gene>
    <name evidence="1" type="ORF">SAMN07250955_101268</name>
</gene>
<dbReference type="Proteomes" id="UP000197065">
    <property type="component" value="Unassembled WGS sequence"/>
</dbReference>
<sequence length="364" mass="40393">MRAWLVLGDKAGDNGQVRTIGQALRQRSDWVVEERRVEMLPQWVKGKPKVEASLHHLDLARSDPLEPPWPDLVVTIGRRPSMVALWIKQQSGGRTRIVRVGKPTGRAERFDLVVASSEVQVPPLPHVLKIGLPLMQVDADAVAREAEAWRTRLAPLSRPLIGFLVGGATGPYRFDARTVDRLLEQARRIRAEGGTPYVTTSRRTAPEVARRIEAELPEGCVFFGWRPDAKDNPYRALLGLADGLIVTGDSISMIVEVARLGKPLQILPLSYGKAGRLDLWRRAAARGVFDRASRPVWRHVGDFVYGSGLATQTRDFEAFHAMLLRRGTACRLGGPFLPPRALSEGDRDVERVLARIDALFPDPG</sequence>
<name>A0A212PZR9_9PROT</name>
<reference evidence="1 2" key="1">
    <citation type="submission" date="2017-06" db="EMBL/GenBank/DDBJ databases">
        <authorList>
            <person name="Kim H.J."/>
            <person name="Triplett B.A."/>
        </authorList>
    </citation>
    <scope>NUCLEOTIDE SEQUENCE [LARGE SCALE GENOMIC DNA]</scope>
    <source>
        <strain evidence="1 2">B29T1</strain>
    </source>
</reference>
<accession>A0A212PZR9</accession>
<dbReference type="OrthoDB" id="272235at2"/>
<keyword evidence="2" id="KW-1185">Reference proteome</keyword>
<dbReference type="PANTHER" id="PTHR33986:SF15">
    <property type="entry name" value="MITOCHONDRIAL FISSION PROTEIN ELM1"/>
    <property type="match status" value="1"/>
</dbReference>
<dbReference type="InterPro" id="IPR009367">
    <property type="entry name" value="Elm1-like"/>
</dbReference>
<dbReference type="SUPFAM" id="SSF53756">
    <property type="entry name" value="UDP-Glycosyltransferase/glycogen phosphorylase"/>
    <property type="match status" value="1"/>
</dbReference>
<evidence type="ECO:0000313" key="2">
    <source>
        <dbReference type="Proteomes" id="UP000197065"/>
    </source>
</evidence>
<evidence type="ECO:0000313" key="1">
    <source>
        <dbReference type="EMBL" id="SNB52520.1"/>
    </source>
</evidence>
<dbReference type="PANTHER" id="PTHR33986">
    <property type="entry name" value="OS02G0535700 PROTEIN"/>
    <property type="match status" value="1"/>
</dbReference>
<organism evidence="1 2">
    <name type="scientific">Arboricoccus pini</name>
    <dbReference type="NCBI Taxonomy" id="1963835"/>
    <lineage>
        <taxon>Bacteria</taxon>
        <taxon>Pseudomonadati</taxon>
        <taxon>Pseudomonadota</taxon>
        <taxon>Alphaproteobacteria</taxon>
        <taxon>Geminicoccales</taxon>
        <taxon>Geminicoccaceae</taxon>
        <taxon>Arboricoccus</taxon>
    </lineage>
</organism>
<dbReference type="EMBL" id="FYEH01000001">
    <property type="protein sequence ID" value="SNB52520.1"/>
    <property type="molecule type" value="Genomic_DNA"/>
</dbReference>
<evidence type="ECO:0008006" key="3">
    <source>
        <dbReference type="Google" id="ProtNLM"/>
    </source>
</evidence>
<dbReference type="Pfam" id="PF06258">
    <property type="entry name" value="Mito_fiss_Elm1"/>
    <property type="match status" value="1"/>
</dbReference>
<dbReference type="RefSeq" id="WP_088559583.1">
    <property type="nucleotide sequence ID" value="NZ_FYEH01000001.1"/>
</dbReference>
<dbReference type="AlphaFoldDB" id="A0A212PZR9"/>